<gene>
    <name evidence="6" type="ORF">QJS10_CPB12g00567</name>
</gene>
<feature type="domain" description="6-phosphogluconate dehydrogenase NADP-binding" evidence="4">
    <location>
        <begin position="1"/>
        <end position="154"/>
    </location>
</feature>
<dbReference type="EMBL" id="JAUJYO010000012">
    <property type="protein sequence ID" value="KAK1301850.1"/>
    <property type="molecule type" value="Genomic_DNA"/>
</dbReference>
<keyword evidence="2" id="KW-0520">NAD</keyword>
<dbReference type="PANTHER" id="PTHR43060:SF13">
    <property type="entry name" value="3-HYDROXYISOBUTYRATE DEHYDROGENASE-LIKE 2, MITOCHONDRIAL-RELATED"/>
    <property type="match status" value="1"/>
</dbReference>
<dbReference type="GO" id="GO:0016491">
    <property type="term" value="F:oxidoreductase activity"/>
    <property type="evidence" value="ECO:0007669"/>
    <property type="project" value="UniProtKB-KW"/>
</dbReference>
<dbReference type="SUPFAM" id="SSF48179">
    <property type="entry name" value="6-phosphogluconate dehydrogenase C-terminal domain-like"/>
    <property type="match status" value="1"/>
</dbReference>
<dbReference type="InterPro" id="IPR008927">
    <property type="entry name" value="6-PGluconate_DH-like_C_sf"/>
</dbReference>
<evidence type="ECO:0000313" key="7">
    <source>
        <dbReference type="Proteomes" id="UP001180020"/>
    </source>
</evidence>
<reference evidence="6" key="1">
    <citation type="journal article" date="2023" name="Nat. Commun.">
        <title>Diploid and tetraploid genomes of Acorus and the evolution of monocots.</title>
        <authorList>
            <person name="Ma L."/>
            <person name="Liu K.W."/>
            <person name="Li Z."/>
            <person name="Hsiao Y.Y."/>
            <person name="Qi Y."/>
            <person name="Fu T."/>
            <person name="Tang G.D."/>
            <person name="Zhang D."/>
            <person name="Sun W.H."/>
            <person name="Liu D.K."/>
            <person name="Li Y."/>
            <person name="Chen G.Z."/>
            <person name="Liu X.D."/>
            <person name="Liao X.Y."/>
            <person name="Jiang Y.T."/>
            <person name="Yu X."/>
            <person name="Hao Y."/>
            <person name="Huang J."/>
            <person name="Zhao X.W."/>
            <person name="Ke S."/>
            <person name="Chen Y.Y."/>
            <person name="Wu W.L."/>
            <person name="Hsu J.L."/>
            <person name="Lin Y.F."/>
            <person name="Huang M.D."/>
            <person name="Li C.Y."/>
            <person name="Huang L."/>
            <person name="Wang Z.W."/>
            <person name="Zhao X."/>
            <person name="Zhong W.Y."/>
            <person name="Peng D.H."/>
            <person name="Ahmad S."/>
            <person name="Lan S."/>
            <person name="Zhang J.S."/>
            <person name="Tsai W.C."/>
            <person name="Van de Peer Y."/>
            <person name="Liu Z.J."/>
        </authorList>
    </citation>
    <scope>NUCLEOTIDE SEQUENCE</scope>
    <source>
        <strain evidence="6">CP</strain>
    </source>
</reference>
<dbReference type="InterPro" id="IPR029154">
    <property type="entry name" value="HIBADH-like_NADP-bd"/>
</dbReference>
<reference evidence="6" key="2">
    <citation type="submission" date="2023-06" db="EMBL/GenBank/DDBJ databases">
        <authorList>
            <person name="Ma L."/>
            <person name="Liu K.-W."/>
            <person name="Li Z."/>
            <person name="Hsiao Y.-Y."/>
            <person name="Qi Y."/>
            <person name="Fu T."/>
            <person name="Tang G."/>
            <person name="Zhang D."/>
            <person name="Sun W.-H."/>
            <person name="Liu D.-K."/>
            <person name="Li Y."/>
            <person name="Chen G.-Z."/>
            <person name="Liu X.-D."/>
            <person name="Liao X.-Y."/>
            <person name="Jiang Y.-T."/>
            <person name="Yu X."/>
            <person name="Hao Y."/>
            <person name="Huang J."/>
            <person name="Zhao X.-W."/>
            <person name="Ke S."/>
            <person name="Chen Y.-Y."/>
            <person name="Wu W.-L."/>
            <person name="Hsu J.-L."/>
            <person name="Lin Y.-F."/>
            <person name="Huang M.-D."/>
            <person name="Li C.-Y."/>
            <person name="Huang L."/>
            <person name="Wang Z.-W."/>
            <person name="Zhao X."/>
            <person name="Zhong W.-Y."/>
            <person name="Peng D.-H."/>
            <person name="Ahmad S."/>
            <person name="Lan S."/>
            <person name="Zhang J.-S."/>
            <person name="Tsai W.-C."/>
            <person name="Van De Peer Y."/>
            <person name="Liu Z.-J."/>
        </authorList>
    </citation>
    <scope>NUCLEOTIDE SEQUENCE</scope>
    <source>
        <strain evidence="6">CP</strain>
        <tissue evidence="6">Leaves</tissue>
    </source>
</reference>
<feature type="domain" description="3-hydroxyisobutyrate dehydrogenase-like NAD-binding" evidence="5">
    <location>
        <begin position="157"/>
        <end position="273"/>
    </location>
</feature>
<dbReference type="PANTHER" id="PTHR43060">
    <property type="entry name" value="3-HYDROXYISOBUTYRATE DEHYDROGENASE-LIKE 1, MITOCHONDRIAL-RELATED"/>
    <property type="match status" value="1"/>
</dbReference>
<comment type="caution">
    <text evidence="6">The sequence shown here is derived from an EMBL/GenBank/DDBJ whole genome shotgun (WGS) entry which is preliminary data.</text>
</comment>
<sequence>MGEAMAARVLNAGYAVTVYARDPSKAGARALLRLGARLAASPREAASASDVVFTMVGHPSDVRSVVLDGETGVLSGLRRGGVAVDCTSSSPDLAREVAVEAAKRGCHAVDAPVSGGDEGAREGRLAVLAGGERGVVEWLGPLLGEIGRATTYMGEAGSGQKCKIANQIVVAANLVGLSEAMVFAERAGVGARRWLEVAAEETKVGGLFGGRMVGREFWVGGLAEYMVKDLGMALDSGGGEGVVALPGAALNREMFKKMMGNGDGKMGLHGVVTVLERINGISIEKS</sequence>
<accession>A0AAV9DLG2</accession>
<evidence type="ECO:0000256" key="1">
    <source>
        <dbReference type="ARBA" id="ARBA00023002"/>
    </source>
</evidence>
<organism evidence="6 7">
    <name type="scientific">Acorus calamus</name>
    <name type="common">Sweet flag</name>
    <dbReference type="NCBI Taxonomy" id="4465"/>
    <lineage>
        <taxon>Eukaryota</taxon>
        <taxon>Viridiplantae</taxon>
        <taxon>Streptophyta</taxon>
        <taxon>Embryophyta</taxon>
        <taxon>Tracheophyta</taxon>
        <taxon>Spermatophyta</taxon>
        <taxon>Magnoliopsida</taxon>
        <taxon>Liliopsida</taxon>
        <taxon>Acoraceae</taxon>
        <taxon>Acorus</taxon>
    </lineage>
</organism>
<dbReference type="GO" id="GO:0050661">
    <property type="term" value="F:NADP binding"/>
    <property type="evidence" value="ECO:0007669"/>
    <property type="project" value="InterPro"/>
</dbReference>
<evidence type="ECO:0000313" key="6">
    <source>
        <dbReference type="EMBL" id="KAK1301850.1"/>
    </source>
</evidence>
<dbReference type="InterPro" id="IPR013328">
    <property type="entry name" value="6PGD_dom2"/>
</dbReference>
<protein>
    <submittedName>
        <fullName evidence="6">Uncharacterized protein</fullName>
    </submittedName>
</protein>
<dbReference type="Gene3D" id="1.10.1040.10">
    <property type="entry name" value="N-(1-d-carboxylethyl)-l-norvaline Dehydrogenase, domain 2"/>
    <property type="match status" value="1"/>
</dbReference>
<evidence type="ECO:0000259" key="4">
    <source>
        <dbReference type="Pfam" id="PF03446"/>
    </source>
</evidence>
<dbReference type="PIRSF" id="PIRSF000103">
    <property type="entry name" value="HIBADH"/>
    <property type="match status" value="1"/>
</dbReference>
<dbReference type="InterPro" id="IPR036291">
    <property type="entry name" value="NAD(P)-bd_dom_sf"/>
</dbReference>
<dbReference type="InterPro" id="IPR015815">
    <property type="entry name" value="HIBADH-related"/>
</dbReference>
<keyword evidence="1" id="KW-0560">Oxidoreductase</keyword>
<evidence type="ECO:0000256" key="3">
    <source>
        <dbReference type="PIRSR" id="PIRSR000103-1"/>
    </source>
</evidence>
<dbReference type="InterPro" id="IPR006115">
    <property type="entry name" value="6PGDH_NADP-bd"/>
</dbReference>
<name>A0AAV9DLG2_ACOCL</name>
<evidence type="ECO:0000256" key="2">
    <source>
        <dbReference type="ARBA" id="ARBA00023027"/>
    </source>
</evidence>
<evidence type="ECO:0000259" key="5">
    <source>
        <dbReference type="Pfam" id="PF14833"/>
    </source>
</evidence>
<dbReference type="Pfam" id="PF14833">
    <property type="entry name" value="NAD_binding_11"/>
    <property type="match status" value="1"/>
</dbReference>
<feature type="active site" evidence="3">
    <location>
        <position position="163"/>
    </location>
</feature>
<keyword evidence="7" id="KW-1185">Reference proteome</keyword>
<dbReference type="Pfam" id="PF03446">
    <property type="entry name" value="NAD_binding_2"/>
    <property type="match status" value="1"/>
</dbReference>
<dbReference type="Gene3D" id="3.40.50.720">
    <property type="entry name" value="NAD(P)-binding Rossmann-like Domain"/>
    <property type="match status" value="1"/>
</dbReference>
<dbReference type="AlphaFoldDB" id="A0AAV9DLG2"/>
<dbReference type="Proteomes" id="UP001180020">
    <property type="component" value="Unassembled WGS sequence"/>
</dbReference>
<dbReference type="GO" id="GO:0051287">
    <property type="term" value="F:NAD binding"/>
    <property type="evidence" value="ECO:0007669"/>
    <property type="project" value="InterPro"/>
</dbReference>
<dbReference type="SUPFAM" id="SSF51735">
    <property type="entry name" value="NAD(P)-binding Rossmann-fold domains"/>
    <property type="match status" value="1"/>
</dbReference>
<proteinExistence type="predicted"/>